<dbReference type="Pfam" id="PF08669">
    <property type="entry name" value="GCV_T_C"/>
    <property type="match status" value="1"/>
</dbReference>
<dbReference type="Gene3D" id="3.50.50.60">
    <property type="entry name" value="FAD/NAD(P)-binding domain"/>
    <property type="match status" value="1"/>
</dbReference>
<feature type="domain" description="Aminomethyltransferase C-terminal" evidence="5">
    <location>
        <begin position="791"/>
        <end position="836"/>
    </location>
</feature>
<dbReference type="Gene3D" id="3.30.1360.120">
    <property type="entry name" value="Probable tRNA modification gtpase trme, domain 1"/>
    <property type="match status" value="1"/>
</dbReference>
<evidence type="ECO:0000313" key="8">
    <source>
        <dbReference type="Proteomes" id="UP000666240"/>
    </source>
</evidence>
<keyword evidence="8" id="KW-1185">Reference proteome</keyword>
<dbReference type="PANTHER" id="PTHR43757:SF2">
    <property type="entry name" value="AMINOMETHYLTRANSFERASE, MITOCHONDRIAL"/>
    <property type="match status" value="1"/>
</dbReference>
<dbReference type="InterPro" id="IPR029043">
    <property type="entry name" value="GcvT/YgfZ_C"/>
</dbReference>
<evidence type="ECO:0000256" key="1">
    <source>
        <dbReference type="ARBA" id="ARBA00008609"/>
    </source>
</evidence>
<feature type="domain" description="GCVT N-terminal" evidence="4">
    <location>
        <begin position="443"/>
        <end position="722"/>
    </location>
</feature>
<evidence type="ECO:0000259" key="6">
    <source>
        <dbReference type="Pfam" id="PF16350"/>
    </source>
</evidence>
<dbReference type="InterPro" id="IPR027266">
    <property type="entry name" value="TrmE/GcvT-like"/>
</dbReference>
<dbReference type="Gene3D" id="2.40.30.110">
    <property type="entry name" value="Aminomethyltransferase beta-barrel domains"/>
    <property type="match status" value="1"/>
</dbReference>
<dbReference type="Proteomes" id="UP000666240">
    <property type="component" value="Unassembled WGS sequence"/>
</dbReference>
<dbReference type="AlphaFoldDB" id="A0A8J7RRJ5"/>
<protein>
    <submittedName>
        <fullName evidence="7">FAD-dependent oxidoreductase</fullName>
    </submittedName>
</protein>
<evidence type="ECO:0000259" key="3">
    <source>
        <dbReference type="Pfam" id="PF01266"/>
    </source>
</evidence>
<dbReference type="SUPFAM" id="SSF54373">
    <property type="entry name" value="FAD-linked reductases, C-terminal domain"/>
    <property type="match status" value="1"/>
</dbReference>
<dbReference type="EMBL" id="JAGIYY010000009">
    <property type="protein sequence ID" value="MBP0440754.1"/>
    <property type="molecule type" value="Genomic_DNA"/>
</dbReference>
<comment type="caution">
    <text evidence="7">The sequence shown here is derived from an EMBL/GenBank/DDBJ whole genome shotgun (WGS) entry which is preliminary data.</text>
</comment>
<dbReference type="SUPFAM" id="SSF51905">
    <property type="entry name" value="FAD/NAD(P)-binding domain"/>
    <property type="match status" value="1"/>
</dbReference>
<proteinExistence type="inferred from homology"/>
<dbReference type="Gene3D" id="3.30.9.10">
    <property type="entry name" value="D-Amino Acid Oxidase, subunit A, domain 2"/>
    <property type="match status" value="1"/>
</dbReference>
<dbReference type="GO" id="GO:0016491">
    <property type="term" value="F:oxidoreductase activity"/>
    <property type="evidence" value="ECO:0007669"/>
    <property type="project" value="UniProtKB-KW"/>
</dbReference>
<dbReference type="InterPro" id="IPR036188">
    <property type="entry name" value="FAD/NAD-bd_sf"/>
</dbReference>
<dbReference type="InterPro" id="IPR013977">
    <property type="entry name" value="GcvT_C"/>
</dbReference>
<comment type="similarity">
    <text evidence="1">Belongs to the GcvT family.</text>
</comment>
<reference evidence="7" key="1">
    <citation type="submission" date="2021-03" db="EMBL/GenBank/DDBJ databases">
        <title>Genome sequencing and assembly of Tianweitania sediminis.</title>
        <authorList>
            <person name="Chhetri G."/>
        </authorList>
    </citation>
    <scope>NUCLEOTIDE SEQUENCE</scope>
    <source>
        <strain evidence="7">Z8</strain>
    </source>
</reference>
<evidence type="ECO:0000259" key="5">
    <source>
        <dbReference type="Pfam" id="PF08669"/>
    </source>
</evidence>
<dbReference type="InterPro" id="IPR032503">
    <property type="entry name" value="FAO_M"/>
</dbReference>
<dbReference type="SUPFAM" id="SSF101790">
    <property type="entry name" value="Aminomethyltransferase beta-barrel domain"/>
    <property type="match status" value="1"/>
</dbReference>
<evidence type="ECO:0000313" key="7">
    <source>
        <dbReference type="EMBL" id="MBP0440754.1"/>
    </source>
</evidence>
<dbReference type="Gene3D" id="3.30.70.1400">
    <property type="entry name" value="Aminomethyltransferase beta-barrel domains"/>
    <property type="match status" value="1"/>
</dbReference>
<gene>
    <name evidence="7" type="ORF">J5Y06_19065</name>
</gene>
<feature type="domain" description="FAD dependent oxidoreductase" evidence="3">
    <location>
        <begin position="9"/>
        <end position="382"/>
    </location>
</feature>
<dbReference type="InterPro" id="IPR028896">
    <property type="entry name" value="GcvT/YgfZ/DmdA"/>
</dbReference>
<organism evidence="7 8">
    <name type="scientific">Tianweitania sediminis</name>
    <dbReference type="NCBI Taxonomy" id="1502156"/>
    <lineage>
        <taxon>Bacteria</taxon>
        <taxon>Pseudomonadati</taxon>
        <taxon>Pseudomonadota</taxon>
        <taxon>Alphaproteobacteria</taxon>
        <taxon>Hyphomicrobiales</taxon>
        <taxon>Phyllobacteriaceae</taxon>
        <taxon>Tianweitania</taxon>
    </lineage>
</organism>
<dbReference type="SUPFAM" id="SSF103025">
    <property type="entry name" value="Folate-binding domain"/>
    <property type="match status" value="1"/>
</dbReference>
<evidence type="ECO:0000256" key="2">
    <source>
        <dbReference type="ARBA" id="ARBA00023002"/>
    </source>
</evidence>
<dbReference type="Pfam" id="PF01571">
    <property type="entry name" value="GCV_T"/>
    <property type="match status" value="1"/>
</dbReference>
<sequence>MAAFPAKAKVVIIGLGGIVGASIAHHLIERGWDDIVGIDMSGIPTDVGSTAHASDFCYATSHDFLSCWTTLYSVDFYEKMGHYARVGGIEVARVGDDARMDEIRRKVASGKAFGTRARLMEPAEIKEKFPLIEESLVQGGLWDPDAGLVIPRSQTVAGKLVDQGVAAGKLHAFANTECTDLVIENGRIKGVVTSRGTIMADHVVVCTGIWGRLTAALAGEDLPIMPIDHPLTFFGPYNEFAGTGKEIGWPLMRDQGNSAYMRDTGDPKTAEGGQIEWGYYEEHNPRLVHPRDILSKKESRLSPSQRDLDMEQIMAPLERAMELTPILAELGYNESHSFNGLLQVSTDGGASMGESQKVRGLWYAVGIWVKDGPGMGKLIADWMTDGRTEIDHHQIDYARFYPHQTQEQYIWDRCTETAMKVYNPAVHPREPFSKGRGVRRSPFYEREVELGGYFMELGGWERAHGYAANEPLLEKYGNRVPVRENEWDNRHFHRVSNAEHLAMSEDVGIVNLSHFSMYDIEGPDHVALLEYLCAAKIGGDNNIGKGIYTHFLDEEGMVRADFTVIRMADRCRLVDGADAGPRDFNYMKRVAQDKGFDVTITDVTEKFVTIGIWGPNARTTLQKVVEDPAGLEPENFAFAAIKPIKIGGVDVTAFRISYVGEQGWELHMRYDDGLAVWDALRSTGVMPFGVETYANTRRMEKSLRLQNADLLTEYNLLEADLARPKVKEADFVGKAKHLEYRSRDHQPAMLCTLVMTENTDAKGVARYPVGIMPVMDPDTGEVLVDELGRRSFTTSVAYGPTLGKNIALAYLPHAYAQEGRKLSVEYFGETYPVEVAAVGYKALYDPENLKPRS</sequence>
<dbReference type="InterPro" id="IPR006076">
    <property type="entry name" value="FAD-dep_OxRdtase"/>
</dbReference>
<dbReference type="Pfam" id="PF16350">
    <property type="entry name" value="FAO_M"/>
    <property type="match status" value="1"/>
</dbReference>
<dbReference type="Pfam" id="PF01266">
    <property type="entry name" value="DAO"/>
    <property type="match status" value="1"/>
</dbReference>
<accession>A0A8J7RRJ5</accession>
<evidence type="ECO:0000259" key="4">
    <source>
        <dbReference type="Pfam" id="PF01571"/>
    </source>
</evidence>
<dbReference type="InterPro" id="IPR006222">
    <property type="entry name" value="GCVT_N"/>
</dbReference>
<dbReference type="RefSeq" id="WP_209336787.1">
    <property type="nucleotide sequence ID" value="NZ_JAGIYY010000009.1"/>
</dbReference>
<feature type="domain" description="FAD dependent oxidoreductase central" evidence="6">
    <location>
        <begin position="385"/>
        <end position="441"/>
    </location>
</feature>
<keyword evidence="2" id="KW-0560">Oxidoreductase</keyword>
<dbReference type="PANTHER" id="PTHR43757">
    <property type="entry name" value="AMINOMETHYLTRANSFERASE"/>
    <property type="match status" value="1"/>
</dbReference>
<name>A0A8J7RRJ5_9HYPH</name>